<gene>
    <name evidence="1" type="ORF">M422DRAFT_95671</name>
</gene>
<proteinExistence type="predicted"/>
<dbReference type="OrthoDB" id="538336at2759"/>
<protein>
    <submittedName>
        <fullName evidence="1">Uncharacterized protein</fullName>
    </submittedName>
</protein>
<organism evidence="1 2">
    <name type="scientific">Sphaerobolus stellatus (strain SS14)</name>
    <dbReference type="NCBI Taxonomy" id="990650"/>
    <lineage>
        <taxon>Eukaryota</taxon>
        <taxon>Fungi</taxon>
        <taxon>Dikarya</taxon>
        <taxon>Basidiomycota</taxon>
        <taxon>Agaricomycotina</taxon>
        <taxon>Agaricomycetes</taxon>
        <taxon>Phallomycetidae</taxon>
        <taxon>Geastrales</taxon>
        <taxon>Sphaerobolaceae</taxon>
        <taxon>Sphaerobolus</taxon>
    </lineage>
</organism>
<evidence type="ECO:0000313" key="1">
    <source>
        <dbReference type="EMBL" id="KIJ37787.1"/>
    </source>
</evidence>
<feature type="non-terminal residue" evidence="1">
    <location>
        <position position="68"/>
    </location>
</feature>
<dbReference type="HOGENOM" id="CLU_2801153_0_0_1"/>
<sequence length="68" mass="7480">LFLDQSIDFHVHHAIATVFKVVMMQHRQAANLGLGDRCGVQGLFEYNQFSADMRGTAISEGDTLGLSI</sequence>
<name>A0A0C9V8E2_SPHS4</name>
<keyword evidence="2" id="KW-1185">Reference proteome</keyword>
<evidence type="ECO:0000313" key="2">
    <source>
        <dbReference type="Proteomes" id="UP000054279"/>
    </source>
</evidence>
<feature type="non-terminal residue" evidence="1">
    <location>
        <position position="1"/>
    </location>
</feature>
<accession>A0A0C9V8E2</accession>
<dbReference type="EMBL" id="KN837166">
    <property type="protein sequence ID" value="KIJ37787.1"/>
    <property type="molecule type" value="Genomic_DNA"/>
</dbReference>
<reference evidence="1 2" key="1">
    <citation type="submission" date="2014-06" db="EMBL/GenBank/DDBJ databases">
        <title>Evolutionary Origins and Diversification of the Mycorrhizal Mutualists.</title>
        <authorList>
            <consortium name="DOE Joint Genome Institute"/>
            <consortium name="Mycorrhizal Genomics Consortium"/>
            <person name="Kohler A."/>
            <person name="Kuo A."/>
            <person name="Nagy L.G."/>
            <person name="Floudas D."/>
            <person name="Copeland A."/>
            <person name="Barry K.W."/>
            <person name="Cichocki N."/>
            <person name="Veneault-Fourrey C."/>
            <person name="LaButti K."/>
            <person name="Lindquist E.A."/>
            <person name="Lipzen A."/>
            <person name="Lundell T."/>
            <person name="Morin E."/>
            <person name="Murat C."/>
            <person name="Riley R."/>
            <person name="Ohm R."/>
            <person name="Sun H."/>
            <person name="Tunlid A."/>
            <person name="Henrissat B."/>
            <person name="Grigoriev I.V."/>
            <person name="Hibbett D.S."/>
            <person name="Martin F."/>
        </authorList>
    </citation>
    <scope>NUCLEOTIDE SEQUENCE [LARGE SCALE GENOMIC DNA]</scope>
    <source>
        <strain evidence="1 2">SS14</strain>
    </source>
</reference>
<dbReference type="AlphaFoldDB" id="A0A0C9V8E2"/>
<dbReference type="Proteomes" id="UP000054279">
    <property type="component" value="Unassembled WGS sequence"/>
</dbReference>